<gene>
    <name evidence="5" type="ORF">NE237_027488</name>
</gene>
<dbReference type="PANTHER" id="PTHR16088:SF3">
    <property type="entry name" value="GON-4-LIKE PROTEIN"/>
    <property type="match status" value="1"/>
</dbReference>
<proteinExistence type="predicted"/>
<sequence>MSSSSNVQPAEEGRCSHQKALLSEGGEGHLEPEENEDEDVDFNPFLKETLSSEASSSLSSENEGLGADVVDNVTSSFAPNNANFSSKMTNKAHDCASRDSENDEEVVMQTRLSPEGSYWEESEAVLQEKLKKRKLAVTFQQEMEVVPGKDNAASNGTDAVDDAMKDAICRRTRARYSLANFTLDELENFLQETDDDADLQHVDDEEEYRKFLAAVLLGGDSESQKIEENENVDDEDEENDADFEIEIEEALESELDESQPGKGQNNKHGGVGRRPETRQNRHQKATVHGKRNLLGLAQRPLRPLLPFMPNTQMAPLPALDLPRTTLETGPHFSSSSAQSGLVNGFSRHQIGQLYCLIHEHMQLLIQVFSLCVLEPSWQHIACEVQRMISEMVHKRDEVLAWRNVPYRGFCFRPPYIHPSVSDELPQFYLGENTVDSSFAFGAQKVCPCTNNMMPDSLRNSHSDGCIYEHAHGRQVDPLQTADSSLWMPRISGPVLSVLDVAPLRLVGGYMAEVSTAVQKYQQRHVEGVCAGPFEKEPLFPLPSFPPLAEANSEVLKAATPQGSSTSSPGSPQPKKTLAATLVESTKKQSVALVQKDIVKLVQRFFPLFNSALFPHKPPPVAVANRVLFTDAEDELLALGLMEYNTDWKAIQLRFLPCKSKHQIFVRQKNRCSSKAPENPIKAVRRMKTSPLTAEEKARIHEGLRVFKLDWMSIWKFVVPYRDPSLLPRQWRVALGTQKSYKSDAAKKEKRRLYESMRRKSKATGIACWQTASEKEDYPVDNADGGNNSGDDNVDDEDEAYVHEAFLADWRPGNSGLISSELPHSSFSKGNFKSGDLSSPASACVGGKLSGVGYGDTRADQGHMHEVLPPSIYSQHLQNVSHITSVRYNSSNIMASNHLASDLASISAKKHVHLRPYRVRRSNAQQLVKLAPDLPPVNLPPSVRVISQSAFKSYCSGSSSSSKTYTAAIAGGSGGSGQTAGTEDQVSRLNMARLGSTHSANSGKNKTSFLSRNTANPYSKVSGSPVDQHVAEEKRAVLDLQMHPLLFQAPEDGCFPYYPLHCGATSGTSSLLHGNQLEANFDLFCKPQSVGQISSTPGTIEFHPLLRKTDDVISNSVPALSGCHRSVDLESPHGHCVQPQHPESSVLTEPQIRSGLSTCTIPARPVSPSDKANELDLEIHLSSTSRMEKILGNRVITEHSSNDLQISGAVCGTTMGNQRDNGPSCQGSGKQYHAVSVAPKYSDRGSPQSACPMDLDSSNLSGYTEDITGQQSPQEIVMEQEELSDSDEELGENVEFECEEIADSDGEGSGFEQFVNLQNKEAPSAVVEEDVSDADHDSEQCRPTICGLQTDAHDCKSGSLSCNLGLSNKAGEASNSALLISLDCQALGPSTCSKPKFRGGGKGDDQSGRSNSQNEFRPRPSRSCKRATANSSTKLHHLDVPNQQCVGSAEVDPRPDNFPSVDDGMRILTPVSSNLLHTQRRVLA</sequence>
<dbReference type="GO" id="GO:0006355">
    <property type="term" value="P:regulation of DNA-templated transcription"/>
    <property type="evidence" value="ECO:0007669"/>
    <property type="project" value="TreeGrafter"/>
</dbReference>
<feature type="compositionally biased region" description="Low complexity" evidence="4">
    <location>
        <begin position="559"/>
        <end position="573"/>
    </location>
</feature>
<dbReference type="InterPro" id="IPR052435">
    <property type="entry name" value="YY1-Transcr_Regul"/>
</dbReference>
<keyword evidence="1" id="KW-0805">Transcription regulation</keyword>
<keyword evidence="6" id="KW-1185">Reference proteome</keyword>
<dbReference type="EMBL" id="JAMYWD010000012">
    <property type="protein sequence ID" value="KAJ4950656.1"/>
    <property type="molecule type" value="Genomic_DNA"/>
</dbReference>
<evidence type="ECO:0000256" key="2">
    <source>
        <dbReference type="ARBA" id="ARBA00023163"/>
    </source>
</evidence>
<feature type="region of interest" description="Disordered" evidence="4">
    <location>
        <begin position="556"/>
        <end position="577"/>
    </location>
</feature>
<reference evidence="5" key="1">
    <citation type="journal article" date="2023" name="Plant J.">
        <title>The genome of the king protea, Protea cynaroides.</title>
        <authorList>
            <person name="Chang J."/>
            <person name="Duong T.A."/>
            <person name="Schoeman C."/>
            <person name="Ma X."/>
            <person name="Roodt D."/>
            <person name="Barker N."/>
            <person name="Li Z."/>
            <person name="Van de Peer Y."/>
            <person name="Mizrachi E."/>
        </authorList>
    </citation>
    <scope>NUCLEOTIDE SEQUENCE</scope>
    <source>
        <tissue evidence="5">Young leaves</tissue>
    </source>
</reference>
<feature type="region of interest" description="Disordered" evidence="4">
    <location>
        <begin position="1394"/>
        <end position="1461"/>
    </location>
</feature>
<feature type="region of interest" description="Disordered" evidence="4">
    <location>
        <begin position="1"/>
        <end position="63"/>
    </location>
</feature>
<protein>
    <submittedName>
        <fullName evidence="5">Uncharacterized protein</fullName>
    </submittedName>
</protein>
<evidence type="ECO:0000313" key="6">
    <source>
        <dbReference type="Proteomes" id="UP001141806"/>
    </source>
</evidence>
<dbReference type="Proteomes" id="UP001141806">
    <property type="component" value="Unassembled WGS sequence"/>
</dbReference>
<evidence type="ECO:0000256" key="3">
    <source>
        <dbReference type="ARBA" id="ARBA00023242"/>
    </source>
</evidence>
<keyword evidence="3" id="KW-0539">Nucleus</keyword>
<feature type="compositionally biased region" description="Low complexity" evidence="4">
    <location>
        <begin position="46"/>
        <end position="63"/>
    </location>
</feature>
<dbReference type="GO" id="GO:0005634">
    <property type="term" value="C:nucleus"/>
    <property type="evidence" value="ECO:0007669"/>
    <property type="project" value="TreeGrafter"/>
</dbReference>
<evidence type="ECO:0000256" key="1">
    <source>
        <dbReference type="ARBA" id="ARBA00023015"/>
    </source>
</evidence>
<dbReference type="PANTHER" id="PTHR16088">
    <property type="entry name" value="YY1 ASSOCIATED PROTEIN-RELATED"/>
    <property type="match status" value="1"/>
</dbReference>
<accession>A0A9Q0JT20</accession>
<feature type="compositionally biased region" description="Polar residues" evidence="4">
    <location>
        <begin position="995"/>
        <end position="1021"/>
    </location>
</feature>
<comment type="caution">
    <text evidence="5">The sequence shown here is derived from an EMBL/GenBank/DDBJ whole genome shotgun (WGS) entry which is preliminary data.</text>
</comment>
<dbReference type="GO" id="GO:0003712">
    <property type="term" value="F:transcription coregulator activity"/>
    <property type="evidence" value="ECO:0007669"/>
    <property type="project" value="TreeGrafter"/>
</dbReference>
<feature type="region of interest" description="Disordered" evidence="4">
    <location>
        <begin position="252"/>
        <end position="288"/>
    </location>
</feature>
<evidence type="ECO:0000313" key="5">
    <source>
        <dbReference type="EMBL" id="KAJ4950656.1"/>
    </source>
</evidence>
<feature type="region of interest" description="Disordered" evidence="4">
    <location>
        <begin position="994"/>
        <end position="1025"/>
    </location>
</feature>
<organism evidence="5 6">
    <name type="scientific">Protea cynaroides</name>
    <dbReference type="NCBI Taxonomy" id="273540"/>
    <lineage>
        <taxon>Eukaryota</taxon>
        <taxon>Viridiplantae</taxon>
        <taxon>Streptophyta</taxon>
        <taxon>Embryophyta</taxon>
        <taxon>Tracheophyta</taxon>
        <taxon>Spermatophyta</taxon>
        <taxon>Magnoliopsida</taxon>
        <taxon>Proteales</taxon>
        <taxon>Proteaceae</taxon>
        <taxon>Protea</taxon>
    </lineage>
</organism>
<name>A0A9Q0JT20_9MAGN</name>
<evidence type="ECO:0000256" key="4">
    <source>
        <dbReference type="SAM" id="MobiDB-lite"/>
    </source>
</evidence>
<keyword evidence="2" id="KW-0804">Transcription</keyword>
<dbReference type="OrthoDB" id="49309at2759"/>